<dbReference type="Proteomes" id="UP000199199">
    <property type="component" value="Unassembled WGS sequence"/>
</dbReference>
<dbReference type="EMBL" id="FOZS01000008">
    <property type="protein sequence ID" value="SFT07007.1"/>
    <property type="molecule type" value="Genomic_DNA"/>
</dbReference>
<reference evidence="2" key="1">
    <citation type="submission" date="2016-10" db="EMBL/GenBank/DDBJ databases">
        <authorList>
            <person name="Varghese N."/>
            <person name="Submissions S."/>
        </authorList>
    </citation>
    <scope>NUCLEOTIDE SEQUENCE [LARGE SCALE GENOMIC DNA]</scope>
    <source>
        <strain evidence="2">DSM 22427</strain>
    </source>
</reference>
<name>A0A1I6V0B6_9EURY</name>
<keyword evidence="2" id="KW-1185">Reference proteome</keyword>
<accession>A0A1I6V0B6</accession>
<evidence type="ECO:0000313" key="1">
    <source>
        <dbReference type="EMBL" id="SFT07007.1"/>
    </source>
</evidence>
<protein>
    <submittedName>
        <fullName evidence="1">Uncharacterized protein</fullName>
    </submittedName>
</protein>
<evidence type="ECO:0000313" key="2">
    <source>
        <dbReference type="Proteomes" id="UP000199199"/>
    </source>
</evidence>
<sequence length="84" mass="9055">MLIATPLLEFEVSSIEFASEIVFSPTSNIVDTVPEVNKKPISDEFLTPGVDVLPGEAHTVAVSHLFGRIRPIISEVLENPIIGA</sequence>
<organism evidence="1 2">
    <name type="scientific">Halostagnicola kamekurae</name>
    <dbReference type="NCBI Taxonomy" id="619731"/>
    <lineage>
        <taxon>Archaea</taxon>
        <taxon>Methanobacteriati</taxon>
        <taxon>Methanobacteriota</taxon>
        <taxon>Stenosarchaea group</taxon>
        <taxon>Halobacteria</taxon>
        <taxon>Halobacteriales</taxon>
        <taxon>Natrialbaceae</taxon>
        <taxon>Halostagnicola</taxon>
    </lineage>
</organism>
<proteinExistence type="predicted"/>
<dbReference type="OrthoDB" id="207411at2157"/>
<gene>
    <name evidence="1" type="ORF">SAMN04488556_4216</name>
</gene>
<dbReference type="AlphaFoldDB" id="A0A1I6V0B6"/>